<evidence type="ECO:0000256" key="15">
    <source>
        <dbReference type="RuleBase" id="RU003431"/>
    </source>
</evidence>
<keyword evidence="7 17" id="KW-1133">Transmembrane helix</keyword>
<dbReference type="FunFam" id="3.30.70.1230:FF:000035">
    <property type="entry name" value="Guanylate cyclase"/>
    <property type="match status" value="1"/>
</dbReference>
<evidence type="ECO:0000256" key="11">
    <source>
        <dbReference type="ARBA" id="ARBA00023180"/>
    </source>
</evidence>
<dbReference type="Gene3D" id="3.30.70.1230">
    <property type="entry name" value="Nucleotide cyclase"/>
    <property type="match status" value="1"/>
</dbReference>
<dbReference type="InterPro" id="IPR001828">
    <property type="entry name" value="ANF_lig-bd_rcpt"/>
</dbReference>
<keyword evidence="20" id="KW-1185">Reference proteome</keyword>
<dbReference type="AlphaFoldDB" id="A0A915D9P6"/>
<evidence type="ECO:0000256" key="8">
    <source>
        <dbReference type="ARBA" id="ARBA00023134"/>
    </source>
</evidence>
<evidence type="ECO:0000313" key="20">
    <source>
        <dbReference type="Proteomes" id="UP000887574"/>
    </source>
</evidence>
<evidence type="ECO:0000256" key="2">
    <source>
        <dbReference type="ARBA" id="ARBA00004479"/>
    </source>
</evidence>
<comment type="similarity">
    <text evidence="14">Belongs to the adenylyl cyclase class-4/guanylyl cyclase family.</text>
</comment>
<evidence type="ECO:0000256" key="3">
    <source>
        <dbReference type="ARBA" id="ARBA00012202"/>
    </source>
</evidence>
<dbReference type="SUPFAM" id="SSF53822">
    <property type="entry name" value="Periplasmic binding protein-like I"/>
    <property type="match status" value="1"/>
</dbReference>
<evidence type="ECO:0000256" key="6">
    <source>
        <dbReference type="ARBA" id="ARBA00022842"/>
    </source>
</evidence>
<evidence type="ECO:0000256" key="7">
    <source>
        <dbReference type="ARBA" id="ARBA00022989"/>
    </source>
</evidence>
<evidence type="ECO:0000256" key="17">
    <source>
        <dbReference type="SAM" id="Phobius"/>
    </source>
</evidence>
<dbReference type="InterPro" id="IPR001245">
    <property type="entry name" value="Ser-Thr/Tyr_kinase_cat_dom"/>
</dbReference>
<name>A0A915D9P6_9BILA</name>
<dbReference type="GO" id="GO:0042330">
    <property type="term" value="P:taxis"/>
    <property type="evidence" value="ECO:0007669"/>
    <property type="project" value="UniProtKB-ARBA"/>
</dbReference>
<dbReference type="GO" id="GO:0005886">
    <property type="term" value="C:plasma membrane"/>
    <property type="evidence" value="ECO:0007669"/>
    <property type="project" value="TreeGrafter"/>
</dbReference>
<dbReference type="CDD" id="cd06352">
    <property type="entry name" value="PBP1_NPR_GC-like"/>
    <property type="match status" value="1"/>
</dbReference>
<proteinExistence type="inferred from homology"/>
<evidence type="ECO:0000256" key="9">
    <source>
        <dbReference type="ARBA" id="ARBA00023136"/>
    </source>
</evidence>
<dbReference type="GO" id="GO:0001653">
    <property type="term" value="F:peptide receptor activity"/>
    <property type="evidence" value="ECO:0007669"/>
    <property type="project" value="TreeGrafter"/>
</dbReference>
<comment type="catalytic activity">
    <reaction evidence="1 15">
        <text>GTP = 3',5'-cyclic GMP + diphosphate</text>
        <dbReference type="Rhea" id="RHEA:13665"/>
        <dbReference type="ChEBI" id="CHEBI:33019"/>
        <dbReference type="ChEBI" id="CHEBI:37565"/>
        <dbReference type="ChEBI" id="CHEBI:57746"/>
        <dbReference type="EC" id="4.6.1.2"/>
    </reaction>
</comment>
<dbReference type="PROSITE" id="PS50125">
    <property type="entry name" value="GUANYLATE_CYCLASE_2"/>
    <property type="match status" value="1"/>
</dbReference>
<dbReference type="GO" id="GO:0005524">
    <property type="term" value="F:ATP binding"/>
    <property type="evidence" value="ECO:0007669"/>
    <property type="project" value="InterPro"/>
</dbReference>
<keyword evidence="8" id="KW-0342">GTP-binding</keyword>
<dbReference type="WBParaSite" id="jg17320">
    <property type="protein sequence ID" value="jg17320"/>
    <property type="gene ID" value="jg17320"/>
</dbReference>
<dbReference type="InterPro" id="IPR050401">
    <property type="entry name" value="Cyclic_nucleotide_synthase"/>
</dbReference>
<dbReference type="Pfam" id="PF01094">
    <property type="entry name" value="ANF_receptor"/>
    <property type="match status" value="1"/>
</dbReference>
<keyword evidence="16" id="KW-0175">Coiled coil</keyword>
<evidence type="ECO:0000256" key="12">
    <source>
        <dbReference type="ARBA" id="ARBA00023239"/>
    </source>
</evidence>
<dbReference type="GO" id="GO:0009266">
    <property type="term" value="P:response to temperature stimulus"/>
    <property type="evidence" value="ECO:0007669"/>
    <property type="project" value="UniProtKB-ARBA"/>
</dbReference>
<keyword evidence="13 15" id="KW-0141">cGMP biosynthesis</keyword>
<accession>A0A915D9P6</accession>
<dbReference type="GO" id="GO:0009582">
    <property type="term" value="P:detection of abiotic stimulus"/>
    <property type="evidence" value="ECO:0007669"/>
    <property type="project" value="UniProtKB-ARBA"/>
</dbReference>
<dbReference type="GO" id="GO:0009581">
    <property type="term" value="P:detection of external stimulus"/>
    <property type="evidence" value="ECO:0007669"/>
    <property type="project" value="UniProtKB-ARBA"/>
</dbReference>
<dbReference type="GO" id="GO:0007168">
    <property type="term" value="P:receptor guanylyl cyclase signaling pathway"/>
    <property type="evidence" value="ECO:0007669"/>
    <property type="project" value="TreeGrafter"/>
</dbReference>
<dbReference type="InterPro" id="IPR001054">
    <property type="entry name" value="A/G_cyclase"/>
</dbReference>
<evidence type="ECO:0000256" key="1">
    <source>
        <dbReference type="ARBA" id="ARBA00001436"/>
    </source>
</evidence>
<keyword evidence="10" id="KW-0675">Receptor</keyword>
<evidence type="ECO:0000259" key="18">
    <source>
        <dbReference type="PROSITE" id="PS50011"/>
    </source>
</evidence>
<dbReference type="GO" id="GO:0004672">
    <property type="term" value="F:protein kinase activity"/>
    <property type="evidence" value="ECO:0007669"/>
    <property type="project" value="InterPro"/>
</dbReference>
<keyword evidence="5" id="KW-0547">Nucleotide-binding</keyword>
<feature type="domain" description="Guanylate cyclase" evidence="19">
    <location>
        <begin position="869"/>
        <end position="999"/>
    </location>
</feature>
<organism evidence="20 21">
    <name type="scientific">Ditylenchus dipsaci</name>
    <dbReference type="NCBI Taxonomy" id="166011"/>
    <lineage>
        <taxon>Eukaryota</taxon>
        <taxon>Metazoa</taxon>
        <taxon>Ecdysozoa</taxon>
        <taxon>Nematoda</taxon>
        <taxon>Chromadorea</taxon>
        <taxon>Rhabditida</taxon>
        <taxon>Tylenchina</taxon>
        <taxon>Tylenchomorpha</taxon>
        <taxon>Sphaerularioidea</taxon>
        <taxon>Anguinidae</taxon>
        <taxon>Anguininae</taxon>
        <taxon>Ditylenchus</taxon>
    </lineage>
</organism>
<evidence type="ECO:0000256" key="16">
    <source>
        <dbReference type="SAM" id="Coils"/>
    </source>
</evidence>
<dbReference type="Gene3D" id="1.10.510.10">
    <property type="entry name" value="Transferase(Phosphotransferase) domain 1"/>
    <property type="match status" value="1"/>
</dbReference>
<dbReference type="PANTHER" id="PTHR11920:SF498">
    <property type="entry name" value="RECEPTOR-TYPE GUANYLATE CYCLASE GCY-8"/>
    <property type="match status" value="1"/>
</dbReference>
<dbReference type="GO" id="GO:0035556">
    <property type="term" value="P:intracellular signal transduction"/>
    <property type="evidence" value="ECO:0007669"/>
    <property type="project" value="InterPro"/>
</dbReference>
<dbReference type="InterPro" id="IPR029787">
    <property type="entry name" value="Nucleotide_cyclase"/>
</dbReference>
<dbReference type="EC" id="4.6.1.2" evidence="3 15"/>
<dbReference type="PROSITE" id="PS00452">
    <property type="entry name" value="GUANYLATE_CYCLASE_1"/>
    <property type="match status" value="1"/>
</dbReference>
<evidence type="ECO:0000256" key="4">
    <source>
        <dbReference type="ARBA" id="ARBA00022692"/>
    </source>
</evidence>
<dbReference type="CDD" id="cd07302">
    <property type="entry name" value="CHD"/>
    <property type="match status" value="1"/>
</dbReference>
<dbReference type="PROSITE" id="PS50011">
    <property type="entry name" value="PROTEIN_KINASE_DOM"/>
    <property type="match status" value="1"/>
</dbReference>
<dbReference type="Proteomes" id="UP000887574">
    <property type="component" value="Unplaced"/>
</dbReference>
<keyword evidence="9 17" id="KW-0472">Membrane</keyword>
<dbReference type="InterPro" id="IPR018297">
    <property type="entry name" value="A/G_cyclase_CS"/>
</dbReference>
<dbReference type="Gene3D" id="6.10.250.780">
    <property type="match status" value="1"/>
</dbReference>
<protein>
    <recommendedName>
        <fullName evidence="3 15">Guanylate cyclase</fullName>
        <ecNumber evidence="3 15">4.6.1.2</ecNumber>
    </recommendedName>
</protein>
<evidence type="ECO:0000256" key="10">
    <source>
        <dbReference type="ARBA" id="ARBA00023170"/>
    </source>
</evidence>
<feature type="domain" description="Protein kinase" evidence="18">
    <location>
        <begin position="490"/>
        <end position="799"/>
    </location>
</feature>
<keyword evidence="11" id="KW-0325">Glycoprotein</keyword>
<dbReference type="SUPFAM" id="SSF56112">
    <property type="entry name" value="Protein kinase-like (PK-like)"/>
    <property type="match status" value="1"/>
</dbReference>
<dbReference type="SMART" id="SM00044">
    <property type="entry name" value="CYCc"/>
    <property type="match status" value="1"/>
</dbReference>
<dbReference type="PANTHER" id="PTHR11920">
    <property type="entry name" value="GUANYLYL CYCLASE"/>
    <property type="match status" value="1"/>
</dbReference>
<feature type="transmembrane region" description="Helical" evidence="17">
    <location>
        <begin position="407"/>
        <end position="428"/>
    </location>
</feature>
<evidence type="ECO:0000256" key="5">
    <source>
        <dbReference type="ARBA" id="ARBA00022741"/>
    </source>
</evidence>
<evidence type="ECO:0000256" key="14">
    <source>
        <dbReference type="RuleBase" id="RU000405"/>
    </source>
</evidence>
<keyword evidence="12 14" id="KW-0456">Lyase</keyword>
<keyword evidence="6" id="KW-0460">Magnesium</keyword>
<evidence type="ECO:0000259" key="19">
    <source>
        <dbReference type="PROSITE" id="PS50125"/>
    </source>
</evidence>
<evidence type="ECO:0000313" key="21">
    <source>
        <dbReference type="WBParaSite" id="jg17320"/>
    </source>
</evidence>
<dbReference type="Pfam" id="PF00211">
    <property type="entry name" value="Guanylate_cyc"/>
    <property type="match status" value="1"/>
</dbReference>
<dbReference type="Pfam" id="PF07714">
    <property type="entry name" value="PK_Tyr_Ser-Thr"/>
    <property type="match status" value="1"/>
</dbReference>
<dbReference type="GO" id="GO:0004016">
    <property type="term" value="F:adenylate cyclase activity"/>
    <property type="evidence" value="ECO:0007669"/>
    <property type="project" value="TreeGrafter"/>
</dbReference>
<dbReference type="InterPro" id="IPR011009">
    <property type="entry name" value="Kinase-like_dom_sf"/>
</dbReference>
<dbReference type="Gene3D" id="3.40.50.2300">
    <property type="match status" value="2"/>
</dbReference>
<keyword evidence="4 17" id="KW-0812">Transmembrane</keyword>
<comment type="subcellular location">
    <subcellularLocation>
        <location evidence="2">Membrane</location>
        <topology evidence="2">Single-pass type I membrane protein</topology>
    </subcellularLocation>
</comment>
<feature type="coiled-coil region" evidence="16">
    <location>
        <begin position="817"/>
        <end position="844"/>
    </location>
</feature>
<dbReference type="InterPro" id="IPR028082">
    <property type="entry name" value="Peripla_BP_I"/>
</dbReference>
<dbReference type="SUPFAM" id="SSF55073">
    <property type="entry name" value="Nucleotide cyclase"/>
    <property type="match status" value="1"/>
</dbReference>
<evidence type="ECO:0000256" key="13">
    <source>
        <dbReference type="ARBA" id="ARBA00023293"/>
    </source>
</evidence>
<dbReference type="InterPro" id="IPR000719">
    <property type="entry name" value="Prot_kinase_dom"/>
</dbReference>
<dbReference type="GO" id="GO:0004383">
    <property type="term" value="F:guanylate cyclase activity"/>
    <property type="evidence" value="ECO:0007669"/>
    <property type="project" value="UniProtKB-EC"/>
</dbReference>
<dbReference type="GO" id="GO:0005525">
    <property type="term" value="F:GTP binding"/>
    <property type="evidence" value="ECO:0007669"/>
    <property type="project" value="UniProtKB-KW"/>
</dbReference>
<dbReference type="GO" id="GO:0043005">
    <property type="term" value="C:neuron projection"/>
    <property type="evidence" value="ECO:0007669"/>
    <property type="project" value="UniProtKB-ARBA"/>
</dbReference>
<sequence length="1071" mass="119968">MVKLEVELRIGFIGDNSYEQTVFQEAYADITQVMPMDPRLNLTFEIRIGCSGSQGLSHAAEMHFLTAADALIGPGCAEGMDCVGMLTAFWNTPQIVYTSSPGELADKTKYNTMARVSPTNANTFTDVIIAILNQSTWNTVSIIYDDSDAEVSIRVKYLLQSFATVDVSIQPLVLNANDTVFSNEILQQVDSIRRLTRVVIVMMGQSIKNSKNVMNLLKSRGITTSEFVILLPWLKRTPDELDGDRNSTNTTLRFYNRLIQRGFTLEHEMKNFSSFSYLYDGLKLYLIGLQRALTSNNLLSVKNTSFVIDRMRGITFEGASGTIQMDLNCDRRPFYVAYEVNAADNTSLTPLANIAPRAVENCKPSLKYDCYVLDIFIANSKDWSNFMALGKEPLCGYEGSKCNKSSWYIIAGVICVSIIFAVIVLYAWRKDKKKVLSHLPWLVPIGQVEFLDAETPHRKSNASSTDISLATTTNAEPGSRAIVFNNTVKLSRFKQLKTVTFGDVESILLSSVGFYLLYSNDGNKTRPVVSLTEMKNLVHDNINPLVGMCCNNQTNELLVLWKYCSRGTLSDYLHNTEMRMDANFKTAFLRDIISGLEYLHSSPFGYHGNLTTSNCVIDANFIVKIVSVGVEDLLDEWKKAGIIADYVQDVNNNNNTNAANEKAREYSNEYVEGVDDTLYRAPEFLRNTPPTRTRMLRMGKSEQSRFRNQGRVADVYSLAMVMYEVLFRRQPFSEVNLPKKAVISVLKNAGREPMRPEFPKMLGKEHHPAILSLIKACWSENPVSRPPVKKVKKMVSTVYKVTGGLVASVIAMMDQHAHSLEKQVKERTRLLEEAQMRADRLLSQMIPKDVARDLKLGKPVIPRSFTSASVLFTDIVSFTNICAESTPVEIVNFLNDLFTGYDDIIGQMDAFKVETIGDAYMVVSGAPKENGTEHANVISQIALKMRHYLLSYKLPHMPEHKMQARWGMHSGPLAAGVVGLTAPRYCLFGDTVNMASRMESSGEPEKIQISGDLHDLLVSRGDKLCTEKRGLINVKGKGEKITYWLLGNEQVQDVVIEQDKPSEIDELSSPD</sequence>
<reference evidence="21" key="1">
    <citation type="submission" date="2022-11" db="UniProtKB">
        <authorList>
            <consortium name="WormBaseParasite"/>
        </authorList>
    </citation>
    <scope>IDENTIFICATION</scope>
</reference>